<dbReference type="InterPro" id="IPR045860">
    <property type="entry name" value="Snake_toxin-like_sf"/>
</dbReference>
<dbReference type="InterPro" id="IPR016054">
    <property type="entry name" value="LY6_UPA_recep-like"/>
</dbReference>
<dbReference type="GO" id="GO:0005576">
    <property type="term" value="C:extracellular region"/>
    <property type="evidence" value="ECO:0007669"/>
    <property type="project" value="UniProtKB-SubCell"/>
</dbReference>
<dbReference type="SUPFAM" id="SSF57302">
    <property type="entry name" value="Snake toxin-like"/>
    <property type="match status" value="1"/>
</dbReference>
<organism evidence="4 5">
    <name type="scientific">Pleurodeles waltl</name>
    <name type="common">Iberian ribbed newt</name>
    <dbReference type="NCBI Taxonomy" id="8319"/>
    <lineage>
        <taxon>Eukaryota</taxon>
        <taxon>Metazoa</taxon>
        <taxon>Chordata</taxon>
        <taxon>Craniata</taxon>
        <taxon>Vertebrata</taxon>
        <taxon>Euteleostomi</taxon>
        <taxon>Amphibia</taxon>
        <taxon>Batrachia</taxon>
        <taxon>Caudata</taxon>
        <taxon>Salamandroidea</taxon>
        <taxon>Salamandridae</taxon>
        <taxon>Pleurodelinae</taxon>
        <taxon>Pleurodeles</taxon>
    </lineage>
</organism>
<evidence type="ECO:0000313" key="5">
    <source>
        <dbReference type="Proteomes" id="UP001066276"/>
    </source>
</evidence>
<keyword evidence="2" id="KW-0964">Secreted</keyword>
<proteinExistence type="predicted"/>
<feature type="domain" description="UPAR/Ly6" evidence="3">
    <location>
        <begin position="5"/>
        <end position="43"/>
    </location>
</feature>
<keyword evidence="5" id="KW-1185">Reference proteome</keyword>
<feature type="domain" description="UPAR/Ly6" evidence="3">
    <location>
        <begin position="57"/>
        <end position="134"/>
    </location>
</feature>
<dbReference type="PANTHER" id="PTHR20914">
    <property type="entry name" value="LY6/PLAUR DOMAIN-CONTAINING PROTEIN 8"/>
    <property type="match status" value="1"/>
</dbReference>
<accession>A0AAV7Q2J0</accession>
<dbReference type="CDD" id="cd23572">
    <property type="entry name" value="TFP_LU_ECD_PINLYP_rpt2"/>
    <property type="match status" value="1"/>
</dbReference>
<evidence type="ECO:0000256" key="2">
    <source>
        <dbReference type="ARBA" id="ARBA00022525"/>
    </source>
</evidence>
<dbReference type="Pfam" id="PF00021">
    <property type="entry name" value="UPAR_LY6"/>
    <property type="match status" value="2"/>
</dbReference>
<evidence type="ECO:0000256" key="1">
    <source>
        <dbReference type="ARBA" id="ARBA00004613"/>
    </source>
</evidence>
<dbReference type="AlphaFoldDB" id="A0AAV7Q2J0"/>
<reference evidence="4" key="1">
    <citation type="journal article" date="2022" name="bioRxiv">
        <title>Sequencing and chromosome-scale assembly of the giantPleurodeles waltlgenome.</title>
        <authorList>
            <person name="Brown T."/>
            <person name="Elewa A."/>
            <person name="Iarovenko S."/>
            <person name="Subramanian E."/>
            <person name="Araus A.J."/>
            <person name="Petzold A."/>
            <person name="Susuki M."/>
            <person name="Suzuki K.-i.T."/>
            <person name="Hayashi T."/>
            <person name="Toyoda A."/>
            <person name="Oliveira C."/>
            <person name="Osipova E."/>
            <person name="Leigh N.D."/>
            <person name="Simon A."/>
            <person name="Yun M.H."/>
        </authorList>
    </citation>
    <scope>NUCLEOTIDE SEQUENCE</scope>
    <source>
        <strain evidence="4">20211129_DDA</strain>
        <tissue evidence="4">Liver</tissue>
    </source>
</reference>
<dbReference type="PANTHER" id="PTHR20914:SF9">
    <property type="entry name" value="COILED, ISOFORM A"/>
    <property type="match status" value="1"/>
</dbReference>
<gene>
    <name evidence="4" type="ORF">NDU88_011234</name>
</gene>
<dbReference type="InterPro" id="IPR050918">
    <property type="entry name" value="CNF-like_PLA2_Inhibitor"/>
</dbReference>
<evidence type="ECO:0000313" key="4">
    <source>
        <dbReference type="EMBL" id="KAJ1132933.1"/>
    </source>
</evidence>
<comment type="subcellular location">
    <subcellularLocation>
        <location evidence="1">Secreted</location>
    </subcellularLocation>
</comment>
<dbReference type="Gene3D" id="2.10.60.10">
    <property type="entry name" value="CD59"/>
    <property type="match status" value="1"/>
</dbReference>
<dbReference type="EMBL" id="JANPWB010000011">
    <property type="protein sequence ID" value="KAJ1132933.1"/>
    <property type="molecule type" value="Genomic_DNA"/>
</dbReference>
<dbReference type="Proteomes" id="UP001066276">
    <property type="component" value="Chromosome 7"/>
</dbReference>
<comment type="caution">
    <text evidence="4">The sequence shown here is derived from an EMBL/GenBank/DDBJ whole genome shotgun (WGS) entry which is preliminary data.</text>
</comment>
<protein>
    <recommendedName>
        <fullName evidence="3">UPAR/Ly6 domain-containing protein</fullName>
    </recommendedName>
</protein>
<sequence length="137" mass="14937">MSAFKDCVDPSKQVDCEKGVNFRNSVVLVRIERSCCDKDFCNAGDLQMSDVDQTPNGHKCDDCFSGESSAPCTAGKQILCIGKEDTCASFNGTAVRPGEDEQQYSLRGCITKESCDRGAFNIAGIRVYTYDFECTAP</sequence>
<name>A0AAV7Q2J0_PLEWA</name>
<evidence type="ECO:0000259" key="3">
    <source>
        <dbReference type="Pfam" id="PF00021"/>
    </source>
</evidence>